<reference evidence="6 7" key="1">
    <citation type="submission" date="2020-02" db="EMBL/GenBank/DDBJ databases">
        <title>Rhodobacter algicola sp. nov., isolated from microalga culture.</title>
        <authorList>
            <person name="Park C.-Y."/>
        </authorList>
    </citation>
    <scope>NUCLEOTIDE SEQUENCE [LARGE SCALE GENOMIC DNA]</scope>
    <source>
        <strain evidence="6 7">ETT8</strain>
    </source>
</reference>
<dbReference type="RefSeq" id="WP_164611682.1">
    <property type="nucleotide sequence ID" value="NZ_JAAIKE010000003.1"/>
</dbReference>
<dbReference type="GO" id="GO:0016810">
    <property type="term" value="F:hydrolase activity, acting on carbon-nitrogen (but not peptide) bonds"/>
    <property type="evidence" value="ECO:0007669"/>
    <property type="project" value="InterPro"/>
</dbReference>
<dbReference type="Gene3D" id="3.20.20.370">
    <property type="entry name" value="Glycoside hydrolase/deacetylase"/>
    <property type="match status" value="1"/>
</dbReference>
<evidence type="ECO:0000313" key="6">
    <source>
        <dbReference type="EMBL" id="NEX46713.1"/>
    </source>
</evidence>
<dbReference type="Proteomes" id="UP000481421">
    <property type="component" value="Unassembled WGS sequence"/>
</dbReference>
<dbReference type="InterPro" id="IPR002509">
    <property type="entry name" value="NODB_dom"/>
</dbReference>
<dbReference type="PROSITE" id="PS51677">
    <property type="entry name" value="NODB"/>
    <property type="match status" value="1"/>
</dbReference>
<dbReference type="GO" id="GO:0005975">
    <property type="term" value="P:carbohydrate metabolic process"/>
    <property type="evidence" value="ECO:0007669"/>
    <property type="project" value="InterPro"/>
</dbReference>
<dbReference type="PANTHER" id="PTHR47561">
    <property type="entry name" value="POLYSACCHARIDE DEACETYLASE FAMILY PROTEIN (AFU_ORTHOLOGUE AFUA_6G05030)"/>
    <property type="match status" value="1"/>
</dbReference>
<evidence type="ECO:0000313" key="7">
    <source>
        <dbReference type="Proteomes" id="UP000481421"/>
    </source>
</evidence>
<dbReference type="SUPFAM" id="SSF88713">
    <property type="entry name" value="Glycoside hydrolase/deacetylase"/>
    <property type="match status" value="1"/>
</dbReference>
<comment type="caution">
    <text evidence="6">The sequence shown here is derived from an EMBL/GenBank/DDBJ whole genome shotgun (WGS) entry which is preliminary data.</text>
</comment>
<dbReference type="Pfam" id="PF01522">
    <property type="entry name" value="Polysacc_deac_1"/>
    <property type="match status" value="1"/>
</dbReference>
<organism evidence="6 7">
    <name type="scientific">Pseudotabrizicola algicola</name>
    <dbReference type="NCBI Taxonomy" id="2709381"/>
    <lineage>
        <taxon>Bacteria</taxon>
        <taxon>Pseudomonadati</taxon>
        <taxon>Pseudomonadota</taxon>
        <taxon>Alphaproteobacteria</taxon>
        <taxon>Rhodobacterales</taxon>
        <taxon>Paracoccaceae</taxon>
        <taxon>Pseudotabrizicola</taxon>
    </lineage>
</organism>
<evidence type="ECO:0000256" key="4">
    <source>
        <dbReference type="ARBA" id="ARBA00032976"/>
    </source>
</evidence>
<comment type="similarity">
    <text evidence="2">Belongs to the polysaccharide deacetylase family.</text>
</comment>
<evidence type="ECO:0000259" key="5">
    <source>
        <dbReference type="PROSITE" id="PS51677"/>
    </source>
</evidence>
<comment type="function">
    <text evidence="1">Is involved in generating a small heat-stable compound (Nod), an acylated oligomer of N-acetylglucosamine, that stimulates mitosis in various plant protoplasts.</text>
</comment>
<dbReference type="InterPro" id="IPR011330">
    <property type="entry name" value="Glyco_hydro/deAcase_b/a-brl"/>
</dbReference>
<proteinExistence type="inferred from homology"/>
<dbReference type="CDD" id="cd10938">
    <property type="entry name" value="CE4_HpPgdA_like"/>
    <property type="match status" value="1"/>
</dbReference>
<keyword evidence="7" id="KW-1185">Reference proteome</keyword>
<feature type="domain" description="NodB homology" evidence="5">
    <location>
        <begin position="58"/>
        <end position="282"/>
    </location>
</feature>
<evidence type="ECO:0000256" key="3">
    <source>
        <dbReference type="ARBA" id="ARBA00020071"/>
    </source>
</evidence>
<dbReference type="PANTHER" id="PTHR47561:SF1">
    <property type="entry name" value="POLYSACCHARIDE DEACETYLASE FAMILY PROTEIN (AFU_ORTHOLOGUE AFUA_6G05030)"/>
    <property type="match status" value="1"/>
</dbReference>
<sequence>MNPERVWETPESEWRAVVNQVRAGQALRPDRWPNGARAAVALSFDADHETFELGQGRAAIGRLAWGEFGRRTGVPRVLEVLRRHDVRATFFTPAVAALIDPYAMRPITDAGHEVGVHGWMHENTSRLDRATERELMLRARDTLEQITGQRPVGHRAAQWDLSPHTIELVAELGFAYDSSMMADDECYELVVKGRATGLVEVPVEWVRDDAVYLLFNRDPATRPWTPPEAVFDIFRREFDAAFDEGGLFQLVMHPFVIGYRSRIWILDQLIAHARARGPIWFATHAEIADWVWRHRTGSQ</sequence>
<protein>
    <recommendedName>
        <fullName evidence="3">Chitooligosaccharide deacetylase</fullName>
    </recommendedName>
    <alternativeName>
        <fullName evidence="4">Nodulation protein B</fullName>
    </alternativeName>
</protein>
<dbReference type="EMBL" id="JAAIKE010000003">
    <property type="protein sequence ID" value="NEX46713.1"/>
    <property type="molecule type" value="Genomic_DNA"/>
</dbReference>
<evidence type="ECO:0000256" key="1">
    <source>
        <dbReference type="ARBA" id="ARBA00003236"/>
    </source>
</evidence>
<gene>
    <name evidence="6" type="ORF">G3572_10885</name>
</gene>
<dbReference type="InterPro" id="IPR037950">
    <property type="entry name" value="PgdA-like"/>
</dbReference>
<name>A0A6B3RNE1_9RHOB</name>
<evidence type="ECO:0000256" key="2">
    <source>
        <dbReference type="ARBA" id="ARBA00010973"/>
    </source>
</evidence>
<accession>A0A6B3RNE1</accession>
<dbReference type="AlphaFoldDB" id="A0A6B3RNE1"/>